<keyword evidence="2" id="KW-0808">Transferase</keyword>
<dbReference type="InterPro" id="IPR029056">
    <property type="entry name" value="Ribokinase-like"/>
</dbReference>
<dbReference type="Gene3D" id="3.40.1190.20">
    <property type="match status" value="1"/>
</dbReference>
<reference evidence="3" key="1">
    <citation type="submission" date="2017-09" db="EMBL/GenBank/DDBJ databases">
        <title>Depth-based differentiation of microbial function through sediment-hosted aquifers and enrichment of novel symbionts in the deep terrestrial subsurface.</title>
        <authorList>
            <person name="Probst A.J."/>
            <person name="Ladd B."/>
            <person name="Jarett J.K."/>
            <person name="Geller-Mcgrath D.E."/>
            <person name="Sieber C.M.K."/>
            <person name="Emerson J.B."/>
            <person name="Anantharaman K."/>
            <person name="Thomas B.C."/>
            <person name="Malmstrom R."/>
            <person name="Stieglmeier M."/>
            <person name="Klingl A."/>
            <person name="Woyke T."/>
            <person name="Ryan C.M."/>
            <person name="Banfield J.F."/>
        </authorList>
    </citation>
    <scope>NUCLEOTIDE SEQUENCE [LARGE SCALE GENOMIC DNA]</scope>
</reference>
<comment type="caution">
    <text evidence="2">The sequence shown here is derived from an EMBL/GenBank/DDBJ whole genome shotgun (WGS) entry which is preliminary data.</text>
</comment>
<feature type="domain" description="Carbohydrate kinase PfkB" evidence="1">
    <location>
        <begin position="40"/>
        <end position="112"/>
    </location>
</feature>
<dbReference type="Pfam" id="PF00294">
    <property type="entry name" value="PfkB"/>
    <property type="match status" value="1"/>
</dbReference>
<name>A0A2M8L1Y0_9BACT</name>
<evidence type="ECO:0000313" key="3">
    <source>
        <dbReference type="Proteomes" id="UP000229766"/>
    </source>
</evidence>
<evidence type="ECO:0000313" key="2">
    <source>
        <dbReference type="EMBL" id="PJE66933.1"/>
    </source>
</evidence>
<dbReference type="InterPro" id="IPR011611">
    <property type="entry name" value="PfkB_dom"/>
</dbReference>
<evidence type="ECO:0000259" key="1">
    <source>
        <dbReference type="Pfam" id="PF00294"/>
    </source>
</evidence>
<keyword evidence="2" id="KW-0418">Kinase</keyword>
<feature type="non-terminal residue" evidence="2">
    <location>
        <position position="115"/>
    </location>
</feature>
<dbReference type="Proteomes" id="UP000229766">
    <property type="component" value="Unassembled WGS sequence"/>
</dbReference>
<dbReference type="EMBL" id="PFEI01000086">
    <property type="protein sequence ID" value="PJE66933.1"/>
    <property type="molecule type" value="Genomic_DNA"/>
</dbReference>
<proteinExistence type="predicted"/>
<protein>
    <submittedName>
        <fullName evidence="2">Carbohydrate kinase family protein</fullName>
    </submittedName>
</protein>
<dbReference type="SUPFAM" id="SSF53613">
    <property type="entry name" value="Ribokinase-like"/>
    <property type="match status" value="1"/>
</dbReference>
<organism evidence="2 3">
    <name type="scientific">Candidatus Shapirobacteria bacterium CG10_big_fil_rev_8_21_14_0_10_36_6</name>
    <dbReference type="NCBI Taxonomy" id="1974886"/>
    <lineage>
        <taxon>Bacteria</taxon>
        <taxon>Candidatus Shapironibacteriota</taxon>
    </lineage>
</organism>
<sequence>MFDIVTIGSITRDNFLESDFNLIPWPRVSSGKAIIFPVGEKMSIRRVYSTIGGNSANASVTLSRQGFRAACFGKIGNDISGREIREKLQSEKVKPLLGVSKNVPTAYSAILLHKG</sequence>
<gene>
    <name evidence="2" type="ORF">COU93_01530</name>
</gene>
<accession>A0A2M8L1Y0</accession>
<dbReference type="AlphaFoldDB" id="A0A2M8L1Y0"/>
<dbReference type="GO" id="GO:0016301">
    <property type="term" value="F:kinase activity"/>
    <property type="evidence" value="ECO:0007669"/>
    <property type="project" value="UniProtKB-KW"/>
</dbReference>